<sequence>MPQLSGFSNNPLQTKEDVTTATRALLQPLIPYFSAGRARIRLPIASGAHFDEVAADLEGYARPLWVVAALLADDRDNNNHETRSTSLVEPWIEGLRNGIDPLHADYWGPIGDWDQRMVEAEIISFALLTAPESFYEPLSGDDKTNLVSWLRGLNGKVMPENNWRWFRVLSNLALIKVCGVEKSTLWPFIQQDLETLESFYISDGWSSDGVWRPTSNDPEQEGTGSNAPRGRHADYYSGSFALQFSQMLYSRFASDLDPDRCSVFRDRAKQFIRSFWSYFDEEGKGFKLYNALTASLTHLSGAPIPFGRSLCYKFAMGGFYAVFAYVGLCDDSDEYASHGAVKGMLLRHLRWWATHSENIFWPDGTLNIGYLYPNMYLSEDYNSPQSPYWALKSLIVVALSGNGDFWSSKEVTHPLAEKNSPDRTDSRDVMAVKPAKQIVCNHSRGKHHFMLSSGQFCVWPMKATQAKYAKFAYSSAFGFSIPTGQLITQIAPDNLLALSKDRGESWAVRWVSTGDTRFISVPITGPEGNTEVVAMVSKWRPWAKGSVEVETTLIPPCSIWPDWHVRSHRIRCSQDLSQWTFDAVEGGFAVDGRRKSDRRILAKTKATSDQPLSSVGAQSREVALETPDSSFVLSSAGASGIVNLSAKDSSILQPCGEILKPDPNTNLMTPRTLLPTIKHSNPAWPTQEVVLMTAVFAVADKHGELAPSEIERRWSRRPEVSHDAKSGFSLK</sequence>
<dbReference type="InterPro" id="IPR016624">
    <property type="entry name" value="UCP014753"/>
</dbReference>
<dbReference type="InterPro" id="IPR049349">
    <property type="entry name" value="DUF2264_N"/>
</dbReference>
<reference evidence="4" key="1">
    <citation type="submission" date="2023-06" db="EMBL/GenBank/DDBJ databases">
        <title>Conoideocrella luteorostrata (Hypocreales: Clavicipitaceae), a potential biocontrol fungus for elongate hemlock scale in United States Christmas tree production areas.</title>
        <authorList>
            <person name="Barrett H."/>
            <person name="Lovett B."/>
            <person name="Macias A.M."/>
            <person name="Stajich J.E."/>
            <person name="Kasson M.T."/>
        </authorList>
    </citation>
    <scope>NUCLEOTIDE SEQUENCE</scope>
    <source>
        <strain evidence="4">ARSEF 14590</strain>
    </source>
</reference>
<feature type="domain" description="DUF2264" evidence="3">
    <location>
        <begin position="429"/>
        <end position="722"/>
    </location>
</feature>
<feature type="compositionally biased region" description="Polar residues" evidence="1">
    <location>
        <begin position="213"/>
        <end position="226"/>
    </location>
</feature>
<evidence type="ECO:0000313" key="4">
    <source>
        <dbReference type="EMBL" id="KAK2608893.1"/>
    </source>
</evidence>
<keyword evidence="5" id="KW-1185">Reference proteome</keyword>
<evidence type="ECO:0000313" key="5">
    <source>
        <dbReference type="Proteomes" id="UP001251528"/>
    </source>
</evidence>
<dbReference type="Pfam" id="PF20938">
    <property type="entry name" value="DUF2264_C"/>
    <property type="match status" value="1"/>
</dbReference>
<dbReference type="AlphaFoldDB" id="A0AAJ0CY02"/>
<protein>
    <recommendedName>
        <fullName evidence="6">DUF2264 domain protein</fullName>
    </recommendedName>
</protein>
<accession>A0AAJ0CY02</accession>
<organism evidence="4 5">
    <name type="scientific">Conoideocrella luteorostrata</name>
    <dbReference type="NCBI Taxonomy" id="1105319"/>
    <lineage>
        <taxon>Eukaryota</taxon>
        <taxon>Fungi</taxon>
        <taxon>Dikarya</taxon>
        <taxon>Ascomycota</taxon>
        <taxon>Pezizomycotina</taxon>
        <taxon>Sordariomycetes</taxon>
        <taxon>Hypocreomycetidae</taxon>
        <taxon>Hypocreales</taxon>
        <taxon>Clavicipitaceae</taxon>
        <taxon>Conoideocrella</taxon>
    </lineage>
</organism>
<feature type="domain" description="DUF2264" evidence="2">
    <location>
        <begin position="14"/>
        <end position="411"/>
    </location>
</feature>
<gene>
    <name evidence="4" type="ORF">QQS21_002606</name>
</gene>
<dbReference type="Proteomes" id="UP001251528">
    <property type="component" value="Unassembled WGS sequence"/>
</dbReference>
<evidence type="ECO:0000259" key="2">
    <source>
        <dbReference type="Pfam" id="PF10022"/>
    </source>
</evidence>
<name>A0AAJ0CY02_9HYPO</name>
<dbReference type="PANTHER" id="PTHR35339">
    <property type="entry name" value="LINALOOL DEHYDRATASE_ISOMERASE DOMAIN-CONTAINING PROTEIN"/>
    <property type="match status" value="1"/>
</dbReference>
<dbReference type="EMBL" id="JASWJB010000031">
    <property type="protein sequence ID" value="KAK2608893.1"/>
    <property type="molecule type" value="Genomic_DNA"/>
</dbReference>
<dbReference type="InterPro" id="IPR049237">
    <property type="entry name" value="DUF2264_C"/>
</dbReference>
<dbReference type="PIRSF" id="PIRSF014753">
    <property type="entry name" value="UCP014753"/>
    <property type="match status" value="1"/>
</dbReference>
<proteinExistence type="predicted"/>
<evidence type="ECO:0008006" key="6">
    <source>
        <dbReference type="Google" id="ProtNLM"/>
    </source>
</evidence>
<evidence type="ECO:0000256" key="1">
    <source>
        <dbReference type="SAM" id="MobiDB-lite"/>
    </source>
</evidence>
<comment type="caution">
    <text evidence="4">The sequence shown here is derived from an EMBL/GenBank/DDBJ whole genome shotgun (WGS) entry which is preliminary data.</text>
</comment>
<dbReference type="PANTHER" id="PTHR35339:SF2">
    <property type="entry name" value="DUF2264 DOMAIN-CONTAINING PROTEIN-RELATED"/>
    <property type="match status" value="1"/>
</dbReference>
<feature type="region of interest" description="Disordered" evidence="1">
    <location>
        <begin position="211"/>
        <end position="231"/>
    </location>
</feature>
<dbReference type="Pfam" id="PF10022">
    <property type="entry name" value="DUF2264"/>
    <property type="match status" value="1"/>
</dbReference>
<evidence type="ECO:0000259" key="3">
    <source>
        <dbReference type="Pfam" id="PF20938"/>
    </source>
</evidence>